<feature type="transmembrane region" description="Helical" evidence="2">
    <location>
        <begin position="449"/>
        <end position="472"/>
    </location>
</feature>
<accession>A0AAW1PQG0</accession>
<protein>
    <submittedName>
        <fullName evidence="4">Uncharacterized protein</fullName>
    </submittedName>
</protein>
<gene>
    <name evidence="4" type="ORF">WJX72_008673</name>
</gene>
<keyword evidence="3" id="KW-0732">Signal</keyword>
<comment type="caution">
    <text evidence="4">The sequence shown here is derived from an EMBL/GenBank/DDBJ whole genome shotgun (WGS) entry which is preliminary data.</text>
</comment>
<keyword evidence="2" id="KW-0472">Membrane</keyword>
<proteinExistence type="predicted"/>
<evidence type="ECO:0000313" key="4">
    <source>
        <dbReference type="EMBL" id="KAK9810323.1"/>
    </source>
</evidence>
<keyword evidence="2" id="KW-1133">Transmembrane helix</keyword>
<feature type="chain" id="PRO_5043340405" evidence="3">
    <location>
        <begin position="24"/>
        <end position="519"/>
    </location>
</feature>
<evidence type="ECO:0000313" key="5">
    <source>
        <dbReference type="Proteomes" id="UP001489004"/>
    </source>
</evidence>
<dbReference type="Proteomes" id="UP001489004">
    <property type="component" value="Unassembled WGS sequence"/>
</dbReference>
<keyword evidence="5" id="KW-1185">Reference proteome</keyword>
<dbReference type="EMBL" id="JALJOR010000010">
    <property type="protein sequence ID" value="KAK9810323.1"/>
    <property type="molecule type" value="Genomic_DNA"/>
</dbReference>
<evidence type="ECO:0000256" key="1">
    <source>
        <dbReference type="SAM" id="MobiDB-lite"/>
    </source>
</evidence>
<feature type="region of interest" description="Disordered" evidence="1">
    <location>
        <begin position="488"/>
        <end position="509"/>
    </location>
</feature>
<feature type="signal peptide" evidence="3">
    <location>
        <begin position="1"/>
        <end position="23"/>
    </location>
</feature>
<dbReference type="AlphaFoldDB" id="A0AAW1PQG0"/>
<keyword evidence="2" id="KW-0812">Transmembrane</keyword>
<reference evidence="4 5" key="1">
    <citation type="journal article" date="2024" name="Nat. Commun.">
        <title>Phylogenomics reveals the evolutionary origins of lichenization in chlorophyte algae.</title>
        <authorList>
            <person name="Puginier C."/>
            <person name="Libourel C."/>
            <person name="Otte J."/>
            <person name="Skaloud P."/>
            <person name="Haon M."/>
            <person name="Grisel S."/>
            <person name="Petersen M."/>
            <person name="Berrin J.G."/>
            <person name="Delaux P.M."/>
            <person name="Dal Grande F."/>
            <person name="Keller J."/>
        </authorList>
    </citation>
    <scope>NUCLEOTIDE SEQUENCE [LARGE SCALE GENOMIC DNA]</scope>
    <source>
        <strain evidence="4 5">SAG 2043</strain>
    </source>
</reference>
<evidence type="ECO:0000256" key="2">
    <source>
        <dbReference type="SAM" id="Phobius"/>
    </source>
</evidence>
<name>A0AAW1PQG0_9CHLO</name>
<organism evidence="4 5">
    <name type="scientific">[Myrmecia] bisecta</name>
    <dbReference type="NCBI Taxonomy" id="41462"/>
    <lineage>
        <taxon>Eukaryota</taxon>
        <taxon>Viridiplantae</taxon>
        <taxon>Chlorophyta</taxon>
        <taxon>core chlorophytes</taxon>
        <taxon>Trebouxiophyceae</taxon>
        <taxon>Trebouxiales</taxon>
        <taxon>Trebouxiaceae</taxon>
        <taxon>Myrmecia</taxon>
    </lineage>
</organism>
<evidence type="ECO:0000256" key="3">
    <source>
        <dbReference type="SAM" id="SignalP"/>
    </source>
</evidence>
<sequence>MGQALAVAILFCLAAFWAFPIAAQTDLLSCDAFISKMVAFPTLSPLYRESALQSGCADPSGSRRPSMARHRSVLEVTPIVEGSMQAVAVGGNGADTRRAFVAEDEGSSNRYVVAQVEGGTFQLGTSSSSLTVSAGITSIIVLKMRSGNVAQTDWFVNLQQGVTQRQWFNLNSVAVQPSSGNLLLAGEFAGSLTLDSLSLTAQGSFDAFAAEVAQDTGKVVWAQRYGGLGRDAAQDISVSPEGQAFLVGSTTKEQDANSTTEHPQTIFVAQLAAQGSTVWWTGIPADAAYFNNMKVRAGTADVDIAVSVNGPATVTVANSLINIPQNQAAIVVYRVSTSGQIALNKPLVISAASNSYAMLNLGDMIKTTSNTFVAAGFSGQLMVNETDVAQTPDTYGDGVVVMAQQDLSPACTGSRPFFISFLALPPSDALTTTKGTLVRSSASSLGAGAISGIVIGGIILLVLLALAVYLVIRRLGYCGAKQKPVETPSFTNNPAYKNNGPPGPTTVSGQQVIPVTAQV</sequence>